<dbReference type="AlphaFoldDB" id="A0A6J2THA6"/>
<feature type="region of interest" description="Disordered" evidence="1">
    <location>
        <begin position="1"/>
        <end position="23"/>
    </location>
</feature>
<feature type="compositionally biased region" description="Low complexity" evidence="1">
    <location>
        <begin position="291"/>
        <end position="302"/>
    </location>
</feature>
<dbReference type="RefSeq" id="XP_030374488.1">
    <property type="nucleotide sequence ID" value="XM_030518628.1"/>
</dbReference>
<sequence>MSSMDKSHKSEEAFGQSQSSCSRRVMWKLSDEVETFDSIVNYRRVPSRTLQSTNVTTEQQPQASTSKACSSSNYAADAWHQIFKLIRSNKLAEELNHQPSASPSLALRYKPSRESLKYRRSKDLSAEKAVQQKQQQQQQLQQQQLQQLQATTIAPPPAKVHRLIITDLKMESCCLPPQQMAVVREVAPTFAARIPNDTDSCCSGELEAPQNSPVMNVSVSSMLASANAQTQPQRISPPTAKLMLTNGNVTKPANSCASFISTQNSATKSNNTAPPNQQKRRQGTANNGNKMTTTSTTMTMTTGNKWSGNAGGKQSGSSSNNMNFPTFRQRQLELHRYRVQVEQRRLDLLELKIAREREEAVHNEILFHKDLQIREHQMKSFDDCSNANPTKSQVNNQNSPCSTQ</sequence>
<dbReference type="Proteomes" id="UP000504634">
    <property type="component" value="Unplaced"/>
</dbReference>
<evidence type="ECO:0000313" key="2">
    <source>
        <dbReference type="Proteomes" id="UP000504634"/>
    </source>
</evidence>
<proteinExistence type="predicted"/>
<feature type="compositionally biased region" description="Basic and acidic residues" evidence="1">
    <location>
        <begin position="1"/>
        <end position="12"/>
    </location>
</feature>
<accession>A0A6J2THA6</accession>
<feature type="compositionally biased region" description="Basic and acidic residues" evidence="1">
    <location>
        <begin position="111"/>
        <end position="126"/>
    </location>
</feature>
<gene>
    <name evidence="3" type="primary">LOC115624048</name>
</gene>
<feature type="compositionally biased region" description="Polar residues" evidence="1">
    <location>
        <begin position="383"/>
        <end position="404"/>
    </location>
</feature>
<dbReference type="GeneID" id="115624048"/>
<reference evidence="3" key="1">
    <citation type="submission" date="2025-08" db="UniProtKB">
        <authorList>
            <consortium name="RefSeq"/>
        </authorList>
    </citation>
    <scope>IDENTIFICATION</scope>
    <source>
        <strain evidence="3">11010-0011.00</strain>
        <tissue evidence="3">Whole body</tissue>
    </source>
</reference>
<protein>
    <submittedName>
        <fullName evidence="3">Probable basic-leucine zipper transcription factor N isoform X1</fullName>
    </submittedName>
</protein>
<feature type="region of interest" description="Disordered" evidence="1">
    <location>
        <begin position="50"/>
        <end position="70"/>
    </location>
</feature>
<feature type="compositionally biased region" description="Polar residues" evidence="1">
    <location>
        <begin position="262"/>
        <end position="290"/>
    </location>
</feature>
<feature type="region of interest" description="Disordered" evidence="1">
    <location>
        <begin position="382"/>
        <end position="404"/>
    </location>
</feature>
<name>A0A6J2THA6_DROLE</name>
<evidence type="ECO:0000256" key="1">
    <source>
        <dbReference type="SAM" id="MobiDB-lite"/>
    </source>
</evidence>
<feature type="region of interest" description="Disordered" evidence="1">
    <location>
        <begin position="262"/>
        <end position="324"/>
    </location>
</feature>
<dbReference type="OrthoDB" id="7883317at2759"/>
<organism evidence="2 3">
    <name type="scientific">Drosophila lebanonensis</name>
    <name type="common">Fruit fly</name>
    <name type="synonym">Scaptodrosophila lebanonensis</name>
    <dbReference type="NCBI Taxonomy" id="7225"/>
    <lineage>
        <taxon>Eukaryota</taxon>
        <taxon>Metazoa</taxon>
        <taxon>Ecdysozoa</taxon>
        <taxon>Arthropoda</taxon>
        <taxon>Hexapoda</taxon>
        <taxon>Insecta</taxon>
        <taxon>Pterygota</taxon>
        <taxon>Neoptera</taxon>
        <taxon>Endopterygota</taxon>
        <taxon>Diptera</taxon>
        <taxon>Brachycera</taxon>
        <taxon>Muscomorpha</taxon>
        <taxon>Ephydroidea</taxon>
        <taxon>Drosophilidae</taxon>
        <taxon>Scaptodrosophila</taxon>
    </lineage>
</organism>
<evidence type="ECO:0000313" key="3">
    <source>
        <dbReference type="RefSeq" id="XP_030374488.1"/>
    </source>
</evidence>
<feature type="compositionally biased region" description="Polar residues" evidence="1">
    <location>
        <begin position="315"/>
        <end position="324"/>
    </location>
</feature>
<feature type="region of interest" description="Disordered" evidence="1">
    <location>
        <begin position="97"/>
        <end position="132"/>
    </location>
</feature>
<keyword evidence="2" id="KW-1185">Reference proteome</keyword>